<name>A0A3G1B6T3_9ARCH</name>
<dbReference type="InterPro" id="IPR036259">
    <property type="entry name" value="MFS_trans_sf"/>
</dbReference>
<gene>
    <name evidence="3" type="ORF">SU86_005350</name>
</gene>
<feature type="transmembrane region" description="Helical" evidence="1">
    <location>
        <begin position="280"/>
        <end position="300"/>
    </location>
</feature>
<dbReference type="InterPro" id="IPR020846">
    <property type="entry name" value="MFS_dom"/>
</dbReference>
<keyword evidence="4" id="KW-1185">Reference proteome</keyword>
<dbReference type="Proteomes" id="UP000266745">
    <property type="component" value="Chromosome"/>
</dbReference>
<sequence>MNNHTDDKFGMKNIRTLGLVSFFTDFSSEMVFGILPYFVTSTLGLSRTFLGLLDGSSELSSYAFRMISGTISDKIGKRKPLVILGYGLSTISKPFFSFANNWFDTFLIRNADRVGKGIRTAPRDALISESVPDAKHGKAFGLHRTLDQLGAIAGPLAAFLLLQIVDIRTIFLFSLVPSAIAVLILIFLVKENTSSKIGNPVKIFSLFGKALKNNRPFVFFLVISGIFGAGAFNFSFVLLRSSELGVEKNYVPLVYLAINVAHAAIGLPIGALSDRIRKEFIILISYGIFGISLFLMSIAYDTSTAYVVAAVFGLYLGISETVQRAIIPRFVDPNLRGTAFGIYNLVSGIAFFAGNVIFGFLWDSFNLDVALWYSGAITMMAICGLILFIKKFKPIVL</sequence>
<dbReference type="PROSITE" id="PS50850">
    <property type="entry name" value="MFS"/>
    <property type="match status" value="1"/>
</dbReference>
<evidence type="ECO:0000259" key="2">
    <source>
        <dbReference type="PROSITE" id="PS50850"/>
    </source>
</evidence>
<evidence type="ECO:0000313" key="3">
    <source>
        <dbReference type="EMBL" id="AJZ75887.2"/>
    </source>
</evidence>
<evidence type="ECO:0000256" key="1">
    <source>
        <dbReference type="SAM" id="Phobius"/>
    </source>
</evidence>
<dbReference type="RefSeq" id="WP_048188738.1">
    <property type="nucleotide sequence ID" value="NZ_CP011097.1"/>
</dbReference>
<organism evidence="3 4">
    <name type="scientific">Candidatus Nitrosotenuis cloacae</name>
    <dbReference type="NCBI Taxonomy" id="1603555"/>
    <lineage>
        <taxon>Archaea</taxon>
        <taxon>Nitrososphaerota</taxon>
        <taxon>Candidatus Nitrosotenuis</taxon>
    </lineage>
</organism>
<keyword evidence="1" id="KW-0812">Transmembrane</keyword>
<feature type="transmembrane region" description="Helical" evidence="1">
    <location>
        <begin position="170"/>
        <end position="189"/>
    </location>
</feature>
<feature type="transmembrane region" description="Helical" evidence="1">
    <location>
        <begin position="217"/>
        <end position="238"/>
    </location>
</feature>
<dbReference type="AlphaFoldDB" id="A0A3G1B6T3"/>
<dbReference type="SUPFAM" id="SSF103473">
    <property type="entry name" value="MFS general substrate transporter"/>
    <property type="match status" value="1"/>
</dbReference>
<keyword evidence="1" id="KW-0472">Membrane</keyword>
<evidence type="ECO:0000313" key="4">
    <source>
        <dbReference type="Proteomes" id="UP000266745"/>
    </source>
</evidence>
<dbReference type="CDD" id="cd17370">
    <property type="entry name" value="MFS_MJ1317_like"/>
    <property type="match status" value="1"/>
</dbReference>
<dbReference type="GO" id="GO:0022857">
    <property type="term" value="F:transmembrane transporter activity"/>
    <property type="evidence" value="ECO:0007669"/>
    <property type="project" value="InterPro"/>
</dbReference>
<feature type="transmembrane region" description="Helical" evidence="1">
    <location>
        <begin position="370"/>
        <end position="389"/>
    </location>
</feature>
<dbReference type="Pfam" id="PF07690">
    <property type="entry name" value="MFS_1"/>
    <property type="match status" value="1"/>
</dbReference>
<dbReference type="OrthoDB" id="117970at2157"/>
<dbReference type="PANTHER" id="PTHR23518">
    <property type="entry name" value="C-METHYLTRANSFERASE"/>
    <property type="match status" value="1"/>
</dbReference>
<protein>
    <recommendedName>
        <fullName evidence="2">Major facilitator superfamily (MFS) profile domain-containing protein</fullName>
    </recommendedName>
</protein>
<dbReference type="GeneID" id="24875824"/>
<feature type="transmembrane region" description="Helical" evidence="1">
    <location>
        <begin position="20"/>
        <end position="39"/>
    </location>
</feature>
<dbReference type="EMBL" id="CP011097">
    <property type="protein sequence ID" value="AJZ75887.2"/>
    <property type="molecule type" value="Genomic_DNA"/>
</dbReference>
<feature type="transmembrane region" description="Helical" evidence="1">
    <location>
        <begin position="339"/>
        <end position="358"/>
    </location>
</feature>
<feature type="transmembrane region" description="Helical" evidence="1">
    <location>
        <begin position="306"/>
        <end position="327"/>
    </location>
</feature>
<keyword evidence="1" id="KW-1133">Transmembrane helix</keyword>
<dbReference type="PANTHER" id="PTHR23518:SF2">
    <property type="entry name" value="MAJOR FACILITATOR SUPERFAMILY TRANSPORTER"/>
    <property type="match status" value="1"/>
</dbReference>
<dbReference type="KEGG" id="tah:SU86_005350"/>
<feature type="domain" description="Major facilitator superfamily (MFS) profile" evidence="2">
    <location>
        <begin position="13"/>
        <end position="393"/>
    </location>
</feature>
<reference evidence="3 4" key="1">
    <citation type="journal article" date="2016" name="Sci. Rep.">
        <title>A novel ammonia-oxidizing archaeon from wastewater treatment plant: Its enrichment, physiological and genomic characteristics.</title>
        <authorList>
            <person name="Li Y."/>
            <person name="Ding K."/>
            <person name="Wen X."/>
            <person name="Zhang B."/>
            <person name="Shen B."/>
            <person name="Yang Y."/>
        </authorList>
    </citation>
    <scope>NUCLEOTIDE SEQUENCE [LARGE SCALE GENOMIC DNA]</scope>
    <source>
        <strain evidence="3 4">SAT1</strain>
    </source>
</reference>
<feature type="transmembrane region" description="Helical" evidence="1">
    <location>
        <begin position="250"/>
        <end position="273"/>
    </location>
</feature>
<accession>A0A3G1B6T3</accession>
<dbReference type="Gene3D" id="1.20.1250.20">
    <property type="entry name" value="MFS general substrate transporter like domains"/>
    <property type="match status" value="2"/>
</dbReference>
<proteinExistence type="predicted"/>
<dbReference type="InterPro" id="IPR011701">
    <property type="entry name" value="MFS"/>
</dbReference>